<dbReference type="EMBL" id="FPHB01000006">
    <property type="protein sequence ID" value="SFV49835.1"/>
    <property type="molecule type" value="Genomic_DNA"/>
</dbReference>
<evidence type="ECO:0000313" key="2">
    <source>
        <dbReference type="EMBL" id="SFV49835.1"/>
    </source>
</evidence>
<feature type="coiled-coil region" evidence="1">
    <location>
        <begin position="4"/>
        <end position="31"/>
    </location>
</feature>
<evidence type="ECO:0000256" key="1">
    <source>
        <dbReference type="SAM" id="Coils"/>
    </source>
</evidence>
<dbReference type="AlphaFoldDB" id="A0A1W1B8M6"/>
<organism evidence="2">
    <name type="scientific">hydrothermal vent metagenome</name>
    <dbReference type="NCBI Taxonomy" id="652676"/>
    <lineage>
        <taxon>unclassified sequences</taxon>
        <taxon>metagenomes</taxon>
        <taxon>ecological metagenomes</taxon>
    </lineage>
</organism>
<proteinExistence type="predicted"/>
<accession>A0A1W1B8M6</accession>
<gene>
    <name evidence="2" type="ORF">MNB_SM-7-1453</name>
</gene>
<reference evidence="2" key="1">
    <citation type="submission" date="2016-10" db="EMBL/GenBank/DDBJ databases">
        <authorList>
            <person name="de Groot N.N."/>
        </authorList>
    </citation>
    <scope>NUCLEOTIDE SEQUENCE</scope>
</reference>
<name>A0A1W1B8M6_9ZZZZ</name>
<protein>
    <submittedName>
        <fullName evidence="2">Uncharacterized protein</fullName>
    </submittedName>
</protein>
<keyword evidence="1" id="KW-0175">Coiled coil</keyword>
<sequence>MQRMSETSKELDKFELHLEEMLQRLRECQKAKNFKSCSECMQFLECELRKEYVDAVYNSMSKGDTGGFEF</sequence>